<sequence length="116" mass="13013">MFLPVNDASATDPDRRGSHWSLLLADRREREKPVAYHYDSAGRLNDQPAAQLAQRLGARLEPARITQQQNGYDCGAFVLDGTRALVGRLGQRLQPARLHLDNLVIDRQALQRRLGS</sequence>
<dbReference type="Gene3D" id="3.40.395.10">
    <property type="entry name" value="Adenoviral Proteinase, Chain A"/>
    <property type="match status" value="1"/>
</dbReference>
<evidence type="ECO:0000256" key="1">
    <source>
        <dbReference type="ARBA" id="ARBA00022670"/>
    </source>
</evidence>
<keyword evidence="1" id="KW-0645">Protease</keyword>
<dbReference type="PANTHER" id="PTHR46468">
    <property type="entry name" value="SENTRIN-SPECIFIC PROTEASE 8"/>
    <property type="match status" value="1"/>
</dbReference>
<evidence type="ECO:0000313" key="5">
    <source>
        <dbReference type="EMBL" id="MDX8443798.1"/>
    </source>
</evidence>
<feature type="non-terminal residue" evidence="5">
    <location>
        <position position="1"/>
    </location>
</feature>
<dbReference type="PANTHER" id="PTHR46468:SF1">
    <property type="entry name" value="SENTRIN-SPECIFIC PROTEASE 8"/>
    <property type="match status" value="1"/>
</dbReference>
<dbReference type="Proteomes" id="UP001272097">
    <property type="component" value="Unassembled WGS sequence"/>
</dbReference>
<dbReference type="Pfam" id="PF02902">
    <property type="entry name" value="Peptidase_C48"/>
    <property type="match status" value="1"/>
</dbReference>
<keyword evidence="6" id="KW-1185">Reference proteome</keyword>
<evidence type="ECO:0000259" key="4">
    <source>
        <dbReference type="PROSITE" id="PS50600"/>
    </source>
</evidence>
<dbReference type="PROSITE" id="PS50600">
    <property type="entry name" value="ULP_PROTEASE"/>
    <property type="match status" value="1"/>
</dbReference>
<gene>
    <name evidence="5" type="ORF">RFM51_29960</name>
</gene>
<evidence type="ECO:0000256" key="3">
    <source>
        <dbReference type="ARBA" id="ARBA00022807"/>
    </source>
</evidence>
<reference evidence="5 6" key="1">
    <citation type="submission" date="2023-08" db="EMBL/GenBank/DDBJ databases">
        <title>Implementing the SeqCode for naming new Mesorhizobium species isolated from Vachellia karroo root nodules.</title>
        <authorList>
            <person name="Van Lill M."/>
        </authorList>
    </citation>
    <scope>NUCLEOTIDE SEQUENCE [LARGE SCALE GENOMIC DNA]</scope>
    <source>
        <strain evidence="5 6">VK3E</strain>
    </source>
</reference>
<protein>
    <submittedName>
        <fullName evidence="5">Ulp1 family isopeptidase</fullName>
    </submittedName>
</protein>
<name>A0ABU4X8F7_9HYPH</name>
<dbReference type="InterPro" id="IPR044613">
    <property type="entry name" value="Nep1/2-like"/>
</dbReference>
<dbReference type="RefSeq" id="WP_320217778.1">
    <property type="nucleotide sequence ID" value="NZ_JAVIIS010000086.1"/>
</dbReference>
<dbReference type="InterPro" id="IPR003653">
    <property type="entry name" value="Peptidase_C48_C"/>
</dbReference>
<dbReference type="EMBL" id="JAVIIS010000086">
    <property type="protein sequence ID" value="MDX8443798.1"/>
    <property type="molecule type" value="Genomic_DNA"/>
</dbReference>
<keyword evidence="2" id="KW-0378">Hydrolase</keyword>
<feature type="domain" description="Ubiquitin-like protease family profile" evidence="4">
    <location>
        <begin position="1"/>
        <end position="85"/>
    </location>
</feature>
<proteinExistence type="predicted"/>
<dbReference type="InterPro" id="IPR038765">
    <property type="entry name" value="Papain-like_cys_pep_sf"/>
</dbReference>
<organism evidence="5 6">
    <name type="scientific">Mesorhizobium australafricanum</name>
    <dbReference type="NCBI Taxonomy" id="3072311"/>
    <lineage>
        <taxon>Bacteria</taxon>
        <taxon>Pseudomonadati</taxon>
        <taxon>Pseudomonadota</taxon>
        <taxon>Alphaproteobacteria</taxon>
        <taxon>Hyphomicrobiales</taxon>
        <taxon>Phyllobacteriaceae</taxon>
        <taxon>Mesorhizobium</taxon>
    </lineage>
</organism>
<keyword evidence="3" id="KW-0788">Thiol protease</keyword>
<accession>A0ABU4X8F7</accession>
<evidence type="ECO:0000256" key="2">
    <source>
        <dbReference type="ARBA" id="ARBA00022801"/>
    </source>
</evidence>
<dbReference type="SUPFAM" id="SSF54001">
    <property type="entry name" value="Cysteine proteinases"/>
    <property type="match status" value="1"/>
</dbReference>
<comment type="caution">
    <text evidence="5">The sequence shown here is derived from an EMBL/GenBank/DDBJ whole genome shotgun (WGS) entry which is preliminary data.</text>
</comment>
<evidence type="ECO:0000313" key="6">
    <source>
        <dbReference type="Proteomes" id="UP001272097"/>
    </source>
</evidence>